<feature type="compositionally biased region" description="Basic and acidic residues" evidence="4">
    <location>
        <begin position="461"/>
        <end position="472"/>
    </location>
</feature>
<dbReference type="KEGG" id="chig:CH63R_14272"/>
<evidence type="ECO:0000256" key="2">
    <source>
        <dbReference type="ARBA" id="ARBA00023002"/>
    </source>
</evidence>
<dbReference type="Pfam" id="PF11807">
    <property type="entry name" value="UstYa"/>
    <property type="match status" value="2"/>
</dbReference>
<keyword evidence="5" id="KW-0472">Membrane</keyword>
<comment type="pathway">
    <text evidence="1">Mycotoxin biosynthesis.</text>
</comment>
<dbReference type="Proteomes" id="UP000092177">
    <property type="component" value="Chromosome 10"/>
</dbReference>
<dbReference type="OrthoDB" id="3687641at2759"/>
<evidence type="ECO:0000313" key="7">
    <source>
        <dbReference type="Proteomes" id="UP000092177"/>
    </source>
</evidence>
<protein>
    <submittedName>
        <fullName evidence="6">Tat pathway signal sequence</fullName>
    </submittedName>
</protein>
<organism evidence="6 7">
    <name type="scientific">Colletotrichum higginsianum (strain IMI 349063)</name>
    <name type="common">Crucifer anthracnose fungus</name>
    <dbReference type="NCBI Taxonomy" id="759273"/>
    <lineage>
        <taxon>Eukaryota</taxon>
        <taxon>Fungi</taxon>
        <taxon>Dikarya</taxon>
        <taxon>Ascomycota</taxon>
        <taxon>Pezizomycotina</taxon>
        <taxon>Sordariomycetes</taxon>
        <taxon>Hypocreomycetidae</taxon>
        <taxon>Glomerellales</taxon>
        <taxon>Glomerellaceae</taxon>
        <taxon>Colletotrichum</taxon>
        <taxon>Colletotrichum destructivum species complex</taxon>
    </lineage>
</organism>
<dbReference type="GeneID" id="28873353"/>
<dbReference type="AlphaFoldDB" id="A0A1B7XTG6"/>
<proteinExistence type="inferred from homology"/>
<evidence type="ECO:0000256" key="4">
    <source>
        <dbReference type="SAM" id="MobiDB-lite"/>
    </source>
</evidence>
<comment type="similarity">
    <text evidence="3">Belongs to the ustYa family.</text>
</comment>
<evidence type="ECO:0000313" key="6">
    <source>
        <dbReference type="EMBL" id="OBR03046.1"/>
    </source>
</evidence>
<sequence length="716" mass="81052">MPSTEYRRLSTSRDDDLDDISSAIQEKYVPPKKRNSLLFRASAVLAAVLGLGVYTAAVLYYAQEYIHKPYCPRFAANDTVHLWDKVGYKPMSFDPATPHHSDSFLGNPSAELDANWRKLLLTFSSRLPDTEAQRLGPNSDAIPFDDGKGGFVGGIAVVHNMHCINYIYQTINGDYYFPNITEGQKKKQKSHLSHCLYHLMSSAKCQADMTPVLLHWTVDDHVPVLKWDGVQRSCVDWESLMKWGDEHSMTHSETMPSVSKMKHPIYGHFVDERGRFILANAEGVVDFEEFSQRPDYQQWAREQGMGAGKEDAERFLEEFARKQNEHKIKENNVEQKSGHEAICKLDSHAPERSVTRFDKYPPASESWQPKSGILGTRIHRSHVHEQQVSPPQPLPDLSPYAPARESSICQLSGESLSSHSSESTVQTATGPTAISILISLLRLSTIPQSIFTMPTPPIMPSREDSTARSSSDYEEKHGLLEGVVSSPLSGASPRIRWAVILLALSNAVSLCALLYAAVRPQPVPTTVVYPPQPDWFPPQIPVKKVFQSEPVFGQEPNDESIAAWNSLLPKGRGWVHMLNKTALPDMPGLNQSLPEHIALPSVYHQLHCLYSTMRSYYDLLDYINNPHQSRELPTDPGWNKEHLNHCWDYLRQNIMCAADVTLEWHRWNEKVETGWGYEHQCKDWDALTEWVLERRTSNNWGLLRGEGERIPLKEGS</sequence>
<evidence type="ECO:0000256" key="5">
    <source>
        <dbReference type="SAM" id="Phobius"/>
    </source>
</evidence>
<feature type="region of interest" description="Disordered" evidence="4">
    <location>
        <begin position="382"/>
        <end position="401"/>
    </location>
</feature>
<dbReference type="GO" id="GO:0043386">
    <property type="term" value="P:mycotoxin biosynthetic process"/>
    <property type="evidence" value="ECO:0007669"/>
    <property type="project" value="InterPro"/>
</dbReference>
<feature type="transmembrane region" description="Helical" evidence="5">
    <location>
        <begin position="37"/>
        <end position="62"/>
    </location>
</feature>
<comment type="caution">
    <text evidence="6">The sequence shown here is derived from an EMBL/GenBank/DDBJ whole genome shotgun (WGS) entry which is preliminary data.</text>
</comment>
<dbReference type="EMBL" id="LTAN01000010">
    <property type="protein sequence ID" value="OBR03046.1"/>
    <property type="molecule type" value="Genomic_DNA"/>
</dbReference>
<dbReference type="GO" id="GO:0016491">
    <property type="term" value="F:oxidoreductase activity"/>
    <property type="evidence" value="ECO:0007669"/>
    <property type="project" value="UniProtKB-KW"/>
</dbReference>
<dbReference type="RefSeq" id="XP_018151564.1">
    <property type="nucleotide sequence ID" value="XM_018309246.1"/>
</dbReference>
<reference evidence="7" key="1">
    <citation type="journal article" date="2017" name="BMC Genomics">
        <title>Gapless genome assembly of Colletotrichum higginsianum reveals chromosome structure and association of transposable elements with secondary metabolite gene clusters.</title>
        <authorList>
            <person name="Dallery J.-F."/>
            <person name="Lapalu N."/>
            <person name="Zampounis A."/>
            <person name="Pigne S."/>
            <person name="Luyten I."/>
            <person name="Amselem J."/>
            <person name="Wittenberg A.H.J."/>
            <person name="Zhou S."/>
            <person name="de Queiroz M.V."/>
            <person name="Robin G.P."/>
            <person name="Auger A."/>
            <person name="Hainaut M."/>
            <person name="Henrissat B."/>
            <person name="Kim K.-T."/>
            <person name="Lee Y.-H."/>
            <person name="Lespinet O."/>
            <person name="Schwartz D.C."/>
            <person name="Thon M.R."/>
            <person name="O'Connell R.J."/>
        </authorList>
    </citation>
    <scope>NUCLEOTIDE SEQUENCE [LARGE SCALE GENOMIC DNA]</scope>
    <source>
        <strain evidence="7">IMI 349063</strain>
    </source>
</reference>
<keyword evidence="7" id="KW-1185">Reference proteome</keyword>
<evidence type="ECO:0000256" key="1">
    <source>
        <dbReference type="ARBA" id="ARBA00004685"/>
    </source>
</evidence>
<feature type="region of interest" description="Disordered" evidence="4">
    <location>
        <begin position="452"/>
        <end position="472"/>
    </location>
</feature>
<accession>A0A1B7XTG6</accession>
<name>A0A1B7XTG6_COLHI</name>
<keyword evidence="2" id="KW-0560">Oxidoreductase</keyword>
<dbReference type="PANTHER" id="PTHR33365">
    <property type="entry name" value="YALI0B05434P"/>
    <property type="match status" value="1"/>
</dbReference>
<dbReference type="VEuPathDB" id="FungiDB:CH63R_14272"/>
<gene>
    <name evidence="6" type="ORF">CH63R_14272</name>
</gene>
<keyword evidence="5" id="KW-1133">Transmembrane helix</keyword>
<keyword evidence="5" id="KW-0812">Transmembrane</keyword>
<dbReference type="InterPro" id="IPR021765">
    <property type="entry name" value="UstYa-like"/>
</dbReference>
<evidence type="ECO:0000256" key="3">
    <source>
        <dbReference type="ARBA" id="ARBA00035112"/>
    </source>
</evidence>
<dbReference type="PANTHER" id="PTHR33365:SF11">
    <property type="entry name" value="TAT PATHWAY SIGNAL SEQUENCE"/>
    <property type="match status" value="1"/>
</dbReference>